<accession>A0ABP5FUC9</accession>
<dbReference type="InterPro" id="IPR017926">
    <property type="entry name" value="GATASE"/>
</dbReference>
<comment type="caution">
    <text evidence="4">The sequence shown here is derived from an EMBL/GenBank/DDBJ whole genome shotgun (WGS) entry which is preliminary data.</text>
</comment>
<dbReference type="Pfam" id="PF00117">
    <property type="entry name" value="GATase"/>
    <property type="match status" value="1"/>
</dbReference>
<evidence type="ECO:0000313" key="4">
    <source>
        <dbReference type="EMBL" id="GAA2032503.1"/>
    </source>
</evidence>
<evidence type="ECO:0000259" key="1">
    <source>
        <dbReference type="Pfam" id="PF00117"/>
    </source>
</evidence>
<dbReference type="PRINTS" id="PR00095">
    <property type="entry name" value="ANTSNTHASEI"/>
</dbReference>
<dbReference type="InterPro" id="IPR029062">
    <property type="entry name" value="Class_I_gatase-like"/>
</dbReference>
<dbReference type="InterPro" id="IPR005801">
    <property type="entry name" value="ADC_synthase"/>
</dbReference>
<proteinExistence type="predicted"/>
<keyword evidence="5" id="KW-1185">Reference proteome</keyword>
<dbReference type="InterPro" id="IPR006805">
    <property type="entry name" value="Anth_synth_I_N"/>
</dbReference>
<feature type="domain" description="Glutamine amidotransferase" evidence="1">
    <location>
        <begin position="3"/>
        <end position="172"/>
    </location>
</feature>
<dbReference type="RefSeq" id="WP_343956624.1">
    <property type="nucleotide sequence ID" value="NZ_BAAAMN010000016.1"/>
</dbReference>
<feature type="domain" description="Chorismate-utilising enzyme C-terminal" evidence="2">
    <location>
        <begin position="388"/>
        <end position="646"/>
    </location>
</feature>
<name>A0ABP5FUC9_9MICC</name>
<organism evidence="4 5">
    <name type="scientific">Yaniella flava</name>
    <dbReference type="NCBI Taxonomy" id="287930"/>
    <lineage>
        <taxon>Bacteria</taxon>
        <taxon>Bacillati</taxon>
        <taxon>Actinomycetota</taxon>
        <taxon>Actinomycetes</taxon>
        <taxon>Micrococcales</taxon>
        <taxon>Micrococcaceae</taxon>
        <taxon>Yaniella</taxon>
    </lineage>
</organism>
<dbReference type="Pfam" id="PF04715">
    <property type="entry name" value="Anth_synt_I_N"/>
    <property type="match status" value="1"/>
</dbReference>
<dbReference type="PANTHER" id="PTHR11236">
    <property type="entry name" value="AMINOBENZOATE/ANTHRANILATE SYNTHASE"/>
    <property type="match status" value="1"/>
</dbReference>
<feature type="domain" description="Anthranilate synthase component I N-terminal" evidence="3">
    <location>
        <begin position="207"/>
        <end position="345"/>
    </location>
</feature>
<evidence type="ECO:0000259" key="3">
    <source>
        <dbReference type="Pfam" id="PF04715"/>
    </source>
</evidence>
<dbReference type="InterPro" id="IPR019999">
    <property type="entry name" value="Anth_synth_I-like"/>
</dbReference>
<dbReference type="Gene3D" id="3.60.120.10">
    <property type="entry name" value="Anthranilate synthase"/>
    <property type="match status" value="1"/>
</dbReference>
<dbReference type="SUPFAM" id="SSF52317">
    <property type="entry name" value="Class I glutamine amidotransferase-like"/>
    <property type="match status" value="1"/>
</dbReference>
<dbReference type="SUPFAM" id="SSF56322">
    <property type="entry name" value="ADC synthase"/>
    <property type="match status" value="1"/>
</dbReference>
<dbReference type="Gene3D" id="3.40.50.880">
    <property type="match status" value="1"/>
</dbReference>
<protein>
    <submittedName>
        <fullName evidence="4">Aminodeoxychorismate synthase component I</fullName>
    </submittedName>
</protein>
<evidence type="ECO:0000313" key="5">
    <source>
        <dbReference type="Proteomes" id="UP001501461"/>
    </source>
</evidence>
<dbReference type="Pfam" id="PF00425">
    <property type="entry name" value="Chorismate_bind"/>
    <property type="match status" value="1"/>
</dbReference>
<dbReference type="InterPro" id="IPR015890">
    <property type="entry name" value="Chorismate_C"/>
</dbReference>
<gene>
    <name evidence="4" type="primary">pabB</name>
    <name evidence="4" type="ORF">GCM10009720_11160</name>
</gene>
<dbReference type="Proteomes" id="UP001501461">
    <property type="component" value="Unassembled WGS sequence"/>
</dbReference>
<dbReference type="EMBL" id="BAAAMN010000016">
    <property type="protein sequence ID" value="GAA2032503.1"/>
    <property type="molecule type" value="Genomic_DNA"/>
</dbReference>
<evidence type="ECO:0000259" key="2">
    <source>
        <dbReference type="Pfam" id="PF00425"/>
    </source>
</evidence>
<dbReference type="PANTHER" id="PTHR11236:SF18">
    <property type="entry name" value="AMINODEOXYCHORISMATE SYNTHASE"/>
    <property type="match status" value="1"/>
</dbReference>
<reference evidence="5" key="1">
    <citation type="journal article" date="2019" name="Int. J. Syst. Evol. Microbiol.">
        <title>The Global Catalogue of Microorganisms (GCM) 10K type strain sequencing project: providing services to taxonomists for standard genome sequencing and annotation.</title>
        <authorList>
            <consortium name="The Broad Institute Genomics Platform"/>
            <consortium name="The Broad Institute Genome Sequencing Center for Infectious Disease"/>
            <person name="Wu L."/>
            <person name="Ma J."/>
        </authorList>
    </citation>
    <scope>NUCLEOTIDE SEQUENCE [LARGE SCALE GENOMIC DNA]</scope>
    <source>
        <strain evidence="5">JCM 13595</strain>
    </source>
</reference>
<sequence length="658" mass="71083">MILVIDNHGFTTRILAHQLGAVDIVPAAELATVNLTDYTHVVVSHGTADAQLQALQAVPNLPVLGIGSGADQLARLYSHTETAAGQPNYGQRVAHRHTDTGIFAGVPQRAQLTSYHSPRWATMDSAIFRVHAVDDDDAVLAFRVNGTNHWGLHADPAALQSTEGTRVVENFLALAPRQEAQVRHSSPLAPKKQPREWFRREIPGMLDTAATFAALQQGATAAFWLDSAAAHLGQGDTTIMGTNRGELAQTVRWDVTTNQLDVSNATQTTHHVQDVLDYLHDHAWEPTADMEQIPGFTGGWVGYLGYEAKQATMAGHTNVWEAPTPDAYWIRPQAFLRYDHQHEHTMLFAYGDSMLLDALEQTLVFGETVAPACAEHSEFDGSWGLTTREYQQHVRTIQAMLRSGDAAGICLTDTFSMLAGDIDGLELYLRLRANNPAPYAGYLRFNTFGDTVEVLSASPEKFLSVDVAGTIESKPIKGTVARSADPAVDAEVASQMAVDAKIQSENLMITDLLRDDLALVATPGSVRVPKLMDVETFATVHQLVTTVTGQLLPDTAATEVLRAVFPGGSMTGAPKVASLEALDTLESGPRGIYSGAMGWLGDDNTAELNVIIRSIVMADGQLTIGAGGAVVVDSDPVAEEQEKRLKARSLMHSIAEYL</sequence>
<dbReference type="PROSITE" id="PS51273">
    <property type="entry name" value="GATASE_TYPE_1"/>
    <property type="match status" value="1"/>
</dbReference>